<dbReference type="Gene3D" id="3.40.50.300">
    <property type="entry name" value="P-loop containing nucleotide triphosphate hydrolases"/>
    <property type="match status" value="1"/>
</dbReference>
<evidence type="ECO:0000313" key="1">
    <source>
        <dbReference type="EMBL" id="CAG8522121.1"/>
    </source>
</evidence>
<comment type="caution">
    <text evidence="1">The sequence shown here is derived from an EMBL/GenBank/DDBJ whole genome shotgun (WGS) entry which is preliminary data.</text>
</comment>
<keyword evidence="2" id="KW-1185">Reference proteome</keyword>
<name>A0A9N9AAM7_9GLOM</name>
<proteinExistence type="predicted"/>
<gene>
    <name evidence="1" type="ORF">AMORRO_LOCUS4259</name>
</gene>
<dbReference type="InterPro" id="IPR027417">
    <property type="entry name" value="P-loop_NTPase"/>
</dbReference>
<dbReference type="AlphaFoldDB" id="A0A9N9AAM7"/>
<accession>A0A9N9AAM7</accession>
<protein>
    <submittedName>
        <fullName evidence="1">15208_t:CDS:1</fullName>
    </submittedName>
</protein>
<dbReference type="Proteomes" id="UP000789342">
    <property type="component" value="Unassembled WGS sequence"/>
</dbReference>
<sequence>MPIDAKHPVIMDVDKAAERKNSHTNLSQRCILAVGDTGLGKSFTAKVLGAEEAEIGNGTGSKTASVNVYTIKVANKNGENKSTLYIDTPGFADTNADTDKSKTDEETKRRIFNNMLKAGVTNLTTILWFVKPGIKADNMYKRQAEFIESLAMGYNNNNCNVWDNTIIVIKDEEPDTEDTVGGPSNAGSLTNADGPIQAAREIAQKLHNTEDDRLSKTRCFFILLFEKFRAKRKKDMIEKSSDELNKLGFYRENEHERIRKRYESLMENHIEHPICLNLKSVKCSKCSEKTDPRIAGNKCHSEVELIHPNIKSTHVGDVELIHSGCTQYYHRSHYVAATTKHVMDHNVIPWVVRIGTLGMANPTKLEFVNGYWSCCRNIDANSVGCQQRCGFCSKEITDRGCVRMYKGCKHTDDVGPCNNTCVACRKSSDTEGCTEKCKRCNKHNPSNLPGCSEVGHDNVEHDFFK</sequence>
<dbReference type="OrthoDB" id="8954335at2759"/>
<dbReference type="EMBL" id="CAJVPV010002257">
    <property type="protein sequence ID" value="CAG8522121.1"/>
    <property type="molecule type" value="Genomic_DNA"/>
</dbReference>
<evidence type="ECO:0000313" key="2">
    <source>
        <dbReference type="Proteomes" id="UP000789342"/>
    </source>
</evidence>
<organism evidence="1 2">
    <name type="scientific">Acaulospora morrowiae</name>
    <dbReference type="NCBI Taxonomy" id="94023"/>
    <lineage>
        <taxon>Eukaryota</taxon>
        <taxon>Fungi</taxon>
        <taxon>Fungi incertae sedis</taxon>
        <taxon>Mucoromycota</taxon>
        <taxon>Glomeromycotina</taxon>
        <taxon>Glomeromycetes</taxon>
        <taxon>Diversisporales</taxon>
        <taxon>Acaulosporaceae</taxon>
        <taxon>Acaulospora</taxon>
    </lineage>
</organism>
<dbReference type="SUPFAM" id="SSF52540">
    <property type="entry name" value="P-loop containing nucleoside triphosphate hydrolases"/>
    <property type="match status" value="1"/>
</dbReference>
<reference evidence="1" key="1">
    <citation type="submission" date="2021-06" db="EMBL/GenBank/DDBJ databases">
        <authorList>
            <person name="Kallberg Y."/>
            <person name="Tangrot J."/>
            <person name="Rosling A."/>
        </authorList>
    </citation>
    <scope>NUCLEOTIDE SEQUENCE</scope>
    <source>
        <strain evidence="1">CL551</strain>
    </source>
</reference>